<evidence type="ECO:0008006" key="3">
    <source>
        <dbReference type="Google" id="ProtNLM"/>
    </source>
</evidence>
<dbReference type="Proteomes" id="UP000680638">
    <property type="component" value="Unassembled WGS sequence"/>
</dbReference>
<accession>A0ABQ4LT38</accession>
<dbReference type="Pfam" id="PF10127">
    <property type="entry name" value="RlaP"/>
    <property type="match status" value="1"/>
</dbReference>
<evidence type="ECO:0000313" key="2">
    <source>
        <dbReference type="Proteomes" id="UP000680638"/>
    </source>
</evidence>
<comment type="caution">
    <text evidence="1">The sequence shown here is derived from an EMBL/GenBank/DDBJ whole genome shotgun (WGS) entry which is preliminary data.</text>
</comment>
<dbReference type="InterPro" id="IPR018775">
    <property type="entry name" value="RlaP"/>
</dbReference>
<keyword evidence="2" id="KW-1185">Reference proteome</keyword>
<dbReference type="RefSeq" id="WP_212948384.1">
    <property type="nucleotide sequence ID" value="NZ_BORW01000004.1"/>
</dbReference>
<proteinExistence type="predicted"/>
<dbReference type="PANTHER" id="PTHR34817">
    <property type="entry name" value="NUCLEOTIDYLTRANSFERASE"/>
    <property type="match status" value="1"/>
</dbReference>
<reference evidence="1 2" key="1">
    <citation type="submission" date="2021-03" db="EMBL/GenBank/DDBJ databases">
        <title>Antimicrobial resistance genes in bacteria isolated from Japanese honey, and their potential for conferring macrolide and lincosamide resistance in the American foulbrood pathogen Paenibacillus larvae.</title>
        <authorList>
            <person name="Okamoto M."/>
            <person name="Kumagai M."/>
            <person name="Kanamori H."/>
            <person name="Takamatsu D."/>
        </authorList>
    </citation>
    <scope>NUCLEOTIDE SEQUENCE [LARGE SCALE GENOMIC DNA]</scope>
    <source>
        <strain evidence="1 2">J21TS3</strain>
    </source>
</reference>
<gene>
    <name evidence="1" type="primary">ycgL</name>
    <name evidence="1" type="ORF">J21TS3_12210</name>
</gene>
<dbReference type="EMBL" id="BORW01000004">
    <property type="protein sequence ID" value="GIO66400.1"/>
    <property type="molecule type" value="Genomic_DNA"/>
</dbReference>
<dbReference type="PANTHER" id="PTHR34817:SF2">
    <property type="entry name" value="NUCLEOTIDYLTRANSFERASE"/>
    <property type="match status" value="1"/>
</dbReference>
<organism evidence="1 2">
    <name type="scientific">Paenibacillus cookii</name>
    <dbReference type="NCBI Taxonomy" id="157839"/>
    <lineage>
        <taxon>Bacteria</taxon>
        <taxon>Bacillati</taxon>
        <taxon>Bacillota</taxon>
        <taxon>Bacilli</taxon>
        <taxon>Bacillales</taxon>
        <taxon>Paenibacillaceae</taxon>
        <taxon>Paenibacillus</taxon>
    </lineage>
</organism>
<evidence type="ECO:0000313" key="1">
    <source>
        <dbReference type="EMBL" id="GIO66400.1"/>
    </source>
</evidence>
<name>A0ABQ4LT38_9BACL</name>
<sequence length="258" mass="30600">MKEVIVDKIHEIEREHQVKILFAVESGSRAWGFPSRDSDYDVRFVYIHRPEWYLSIDEKRDVIEVPINEQLDINGWDIRKALKLFRKSNPPLLEWLGSDIRYYEAYGFKEDMLALSDRVFSPRASVHHYLHMATGNFRGYLQGEQVKIKKIFYLLRPILACKWVEKYNANPPILFQDLVGDLVTEPELKAAIEDLLRRKIAGEELDLEHRVEVIHEFIEKEIEHLTEFARSAHSELEDPTQMLDELFRKYLKIVWNFG</sequence>
<protein>
    <recommendedName>
        <fullName evidence="3">Nucleotidyltransferase domain-containing protein</fullName>
    </recommendedName>
</protein>